<dbReference type="AlphaFoldDB" id="A0AAV5WW37"/>
<evidence type="ECO:0000256" key="1">
    <source>
        <dbReference type="SAM" id="MobiDB-lite"/>
    </source>
</evidence>
<feature type="non-terminal residue" evidence="4">
    <location>
        <position position="1"/>
    </location>
</feature>
<proteinExistence type="predicted"/>
<dbReference type="SUPFAM" id="SSF56219">
    <property type="entry name" value="DNase I-like"/>
    <property type="match status" value="1"/>
</dbReference>
<feature type="non-terminal residue" evidence="4">
    <location>
        <position position="937"/>
    </location>
</feature>
<dbReference type="Pfam" id="PF03372">
    <property type="entry name" value="Exo_endo_phos"/>
    <property type="match status" value="1"/>
</dbReference>
<evidence type="ECO:0000259" key="2">
    <source>
        <dbReference type="Pfam" id="PF03372"/>
    </source>
</evidence>
<feature type="region of interest" description="Disordered" evidence="1">
    <location>
        <begin position="1"/>
        <end position="20"/>
    </location>
</feature>
<accession>A0AAV5WW37</accession>
<gene>
    <name evidence="3" type="ORF">PFISCL1PPCAC_20191</name>
    <name evidence="4" type="ORF">PFISCL1PPCAC_25269</name>
</gene>
<reference evidence="4" key="1">
    <citation type="submission" date="2023-10" db="EMBL/GenBank/DDBJ databases">
        <title>Genome assembly of Pristionchus species.</title>
        <authorList>
            <person name="Yoshida K."/>
            <person name="Sommer R.J."/>
        </authorList>
    </citation>
    <scope>NUCLEOTIDE SEQUENCE</scope>
    <source>
        <strain evidence="4">RS5133</strain>
    </source>
</reference>
<evidence type="ECO:0000313" key="5">
    <source>
        <dbReference type="Proteomes" id="UP001432322"/>
    </source>
</evidence>
<evidence type="ECO:0000313" key="3">
    <source>
        <dbReference type="EMBL" id="GMT28894.1"/>
    </source>
</evidence>
<dbReference type="Gene3D" id="3.60.10.10">
    <property type="entry name" value="Endonuclease/exonuclease/phosphatase"/>
    <property type="match status" value="1"/>
</dbReference>
<dbReference type="Proteomes" id="UP001432322">
    <property type="component" value="Unassembled WGS sequence"/>
</dbReference>
<keyword evidence="5" id="KW-1185">Reference proteome</keyword>
<dbReference type="PANTHER" id="PTHR21459:SF2">
    <property type="entry name" value="PROTEIN CBG08968"/>
    <property type="match status" value="1"/>
</dbReference>
<dbReference type="GO" id="GO:0003824">
    <property type="term" value="F:catalytic activity"/>
    <property type="evidence" value="ECO:0007669"/>
    <property type="project" value="InterPro"/>
</dbReference>
<dbReference type="PANTHER" id="PTHR21459">
    <property type="entry name" value="PROTEIN CBG08968"/>
    <property type="match status" value="1"/>
</dbReference>
<organism evidence="4 5">
    <name type="scientific">Pristionchus fissidentatus</name>
    <dbReference type="NCBI Taxonomy" id="1538716"/>
    <lineage>
        <taxon>Eukaryota</taxon>
        <taxon>Metazoa</taxon>
        <taxon>Ecdysozoa</taxon>
        <taxon>Nematoda</taxon>
        <taxon>Chromadorea</taxon>
        <taxon>Rhabditida</taxon>
        <taxon>Rhabditina</taxon>
        <taxon>Diplogasteromorpha</taxon>
        <taxon>Diplogasteroidea</taxon>
        <taxon>Neodiplogasteridae</taxon>
        <taxon>Pristionchus</taxon>
    </lineage>
</organism>
<dbReference type="InterPro" id="IPR005135">
    <property type="entry name" value="Endo/exonuclease/phosphatase"/>
</dbReference>
<dbReference type="EMBL" id="BTSY01000005">
    <property type="protein sequence ID" value="GMT28894.1"/>
    <property type="molecule type" value="Genomic_DNA"/>
</dbReference>
<protein>
    <recommendedName>
        <fullName evidence="2">Endonuclease/exonuclease/phosphatase domain-containing protein</fullName>
    </recommendedName>
</protein>
<sequence>GTGTPKPPIPSRTATTSRYATQESVDKLTIEVKECKSMLAELLSIAKSAPPPPAPAPAPVPIPSLLSSIDRTREMYETFSKVISDKAVYKDKARRSVVIGLPEVKNPSKGLAADEKTVKDLITYSGCPEAVKAFNNNEVTHHRHPRDRSPDHRPLKIEFRADSINDSFLSGIRSKIGRPTPLVEHSFVRMDLTPTQLKMEREARIEVRRRNLAAGKLQFGVRDYYIIEYRNPRPLPANYGNRAPNARNKNKSADSLTADLAASSSSSLCSTFTARSGSFTDVIDPNVTRRVTRKSLITSYQCNPSSARRQSISRVSVFYANCRSIRCKLPQLSFLLSSLDFHIVCLTETWLDSTDSDAFLISGHSDYIAFRSDRAISDDVGRGGGVACIVHHSLSPVFVSSFASTLLDSIVIDVHFTYTKDLPYHKIRLVNVYRSPSSPPNAFIDFLSFITPLISDTFPCILIGDYNYPDIDWKTLSSPTPSDLLDFISDHHFSQFVSFPTRLQNYLDLVFSNKDIIHNISPSPPISDHLSVVFDLRIPSPPSRKHTPSRMYRLANWQSINDSIFHHNWTIALSHLDVNQSYDYFLKCINSLLEMFVPLSKPSPFSRYPRNVRILYGKSRTLTRIAPNSNACIVMTKRFNSALHRFHCLLESRVVASSDSKAFYKLCSSRLNAPKSTPSGIIDPNGNLLLSNDDKCRAFSDFFSSVFTNPMHSPLPPPSPSIIFDLPTISHLHIISALSNLSPKINITPDNIPSIVLTNCKLSIIAPLLIIYNKSLLTCTVPSLPKKTVKDLGVVFTPSLCFSEHIKEIIKKSNSKCSLPSVSYCNRLRSLNLTTLERRRFVTDIVFLHSILHRNYELDHSSLLTRSPLTRFVRNSHHFRISLPFFPPNSHTTLASRTISIWNSLPSPSVDLSRDSFRKFIRSQPNSFFPESIVKNW</sequence>
<name>A0AAV5WW37_9BILA</name>
<comment type="caution">
    <text evidence="4">The sequence shown here is derived from an EMBL/GenBank/DDBJ whole genome shotgun (WGS) entry which is preliminary data.</text>
</comment>
<feature type="domain" description="Endonuclease/exonuclease/phosphatase" evidence="2">
    <location>
        <begin position="335"/>
        <end position="529"/>
    </location>
</feature>
<dbReference type="EMBL" id="BTSY01000006">
    <property type="protein sequence ID" value="GMT33972.1"/>
    <property type="molecule type" value="Genomic_DNA"/>
</dbReference>
<feature type="compositionally biased region" description="Pro residues" evidence="1">
    <location>
        <begin position="1"/>
        <end position="10"/>
    </location>
</feature>
<evidence type="ECO:0000313" key="4">
    <source>
        <dbReference type="EMBL" id="GMT33972.1"/>
    </source>
</evidence>
<dbReference type="InterPro" id="IPR036691">
    <property type="entry name" value="Endo/exonu/phosph_ase_sf"/>
</dbReference>